<evidence type="ECO:0000259" key="1">
    <source>
        <dbReference type="Pfam" id="PF23189"/>
    </source>
</evidence>
<sequence length="112" mass="11780">MDAARERLTGLGYQVLVFHVTGKGGRSLEALAGARHFAGALDLTLSELADDLVGGILSAGPNRLSAAGRAEVPQVVSLGVLDMVKLGPFASVPPKFVGCRLHQSFFRGDHRL</sequence>
<dbReference type="Proteomes" id="UP001499990">
    <property type="component" value="Unassembled WGS sequence"/>
</dbReference>
<organism evidence="2 3">
    <name type="scientific">Streptomyces sannanensis</name>
    <dbReference type="NCBI Taxonomy" id="285536"/>
    <lineage>
        <taxon>Bacteria</taxon>
        <taxon>Bacillati</taxon>
        <taxon>Actinomycetota</taxon>
        <taxon>Actinomycetes</taxon>
        <taxon>Kitasatosporales</taxon>
        <taxon>Streptomycetaceae</taxon>
        <taxon>Streptomyces</taxon>
    </lineage>
</organism>
<dbReference type="PANTHER" id="PTHR31862">
    <property type="entry name" value="UPF0261 DOMAIN PROTEIN (AFU_ORTHOLOGUE AFUA_1G10120)"/>
    <property type="match status" value="1"/>
</dbReference>
<name>A0ABP6SLC6_9ACTN</name>
<gene>
    <name evidence="2" type="ORF">GCM10020367_62250</name>
</gene>
<comment type="caution">
    <text evidence="2">The sequence shown here is derived from an EMBL/GenBank/DDBJ whole genome shotgun (WGS) entry which is preliminary data.</text>
</comment>
<proteinExistence type="predicted"/>
<reference evidence="3" key="1">
    <citation type="journal article" date="2019" name="Int. J. Syst. Evol. Microbiol.">
        <title>The Global Catalogue of Microorganisms (GCM) 10K type strain sequencing project: providing services to taxonomists for standard genome sequencing and annotation.</title>
        <authorList>
            <consortium name="The Broad Institute Genomics Platform"/>
            <consortium name="The Broad Institute Genome Sequencing Center for Infectious Disease"/>
            <person name="Wu L."/>
            <person name="Ma J."/>
        </authorList>
    </citation>
    <scope>NUCLEOTIDE SEQUENCE [LARGE SCALE GENOMIC DNA]</scope>
    <source>
        <strain evidence="3">JCM 9651</strain>
    </source>
</reference>
<dbReference type="Pfam" id="PF23189">
    <property type="entry name" value="UPF0261_C"/>
    <property type="match status" value="1"/>
</dbReference>
<dbReference type="Gene3D" id="3.40.50.12030">
    <property type="entry name" value="Uncharacterised protein family UPF0261, NC domain"/>
    <property type="match status" value="1"/>
</dbReference>
<keyword evidence="3" id="KW-1185">Reference proteome</keyword>
<evidence type="ECO:0000313" key="3">
    <source>
        <dbReference type="Proteomes" id="UP001499990"/>
    </source>
</evidence>
<dbReference type="InterPro" id="IPR051353">
    <property type="entry name" value="Tobamovirus_resist_UPF0261"/>
</dbReference>
<accession>A0ABP6SLC6</accession>
<dbReference type="EMBL" id="BAAAYL010000001">
    <property type="protein sequence ID" value="GAA3379294.1"/>
    <property type="molecule type" value="Genomic_DNA"/>
</dbReference>
<dbReference type="InterPro" id="IPR056778">
    <property type="entry name" value="UPF0261_C"/>
</dbReference>
<evidence type="ECO:0000313" key="2">
    <source>
        <dbReference type="EMBL" id="GAA3379294.1"/>
    </source>
</evidence>
<dbReference type="RefSeq" id="WP_345043874.1">
    <property type="nucleotide sequence ID" value="NZ_BAAAYL010000001.1"/>
</dbReference>
<dbReference type="PANTHER" id="PTHR31862:SF1">
    <property type="entry name" value="UPF0261 DOMAIN PROTEIN (AFU_ORTHOLOGUE AFUA_1G10120)"/>
    <property type="match status" value="1"/>
</dbReference>
<protein>
    <recommendedName>
        <fullName evidence="1">UPF0261 domain-containing protein</fullName>
    </recommendedName>
</protein>
<feature type="domain" description="UPF0261" evidence="1">
    <location>
        <begin position="2"/>
        <end position="103"/>
    </location>
</feature>